<evidence type="ECO:0000313" key="3">
    <source>
        <dbReference type="EMBL" id="PJG85143.1"/>
    </source>
</evidence>
<dbReference type="Proteomes" id="UP000229329">
    <property type="component" value="Unassembled WGS sequence"/>
</dbReference>
<accession>A0A2M8S1X4</accession>
<organism evidence="3 4">
    <name type="scientific">Conservatibacter flavescens</name>
    <dbReference type="NCBI Taxonomy" id="28161"/>
    <lineage>
        <taxon>Bacteria</taxon>
        <taxon>Pseudomonadati</taxon>
        <taxon>Pseudomonadota</taxon>
        <taxon>Gammaproteobacteria</taxon>
        <taxon>Pasteurellales</taxon>
        <taxon>Pasteurellaceae</taxon>
        <taxon>Conservatibacter</taxon>
    </lineage>
</organism>
<dbReference type="NCBIfam" id="NF003447">
    <property type="entry name" value="PRK04998.1"/>
    <property type="match status" value="1"/>
</dbReference>
<dbReference type="InterPro" id="IPR027471">
    <property type="entry name" value="YbeD-like_sf"/>
</dbReference>
<reference evidence="3 4" key="1">
    <citation type="submission" date="2017-11" db="EMBL/GenBank/DDBJ databases">
        <title>Reclassification of Bisgaard taxon 7 as Conservatibacter flavescens gen. nov., sp. nov.</title>
        <authorList>
            <person name="Christensen H."/>
        </authorList>
    </citation>
    <scope>NUCLEOTIDE SEQUENCE [LARGE SCALE GENOMIC DNA]</scope>
    <source>
        <strain evidence="3 4">7_4</strain>
    </source>
</reference>
<protein>
    <recommendedName>
        <fullName evidence="2">UPF0250 protein CVP05_07770</fullName>
    </recommendedName>
</protein>
<dbReference type="RefSeq" id="WP_100289000.1">
    <property type="nucleotide sequence ID" value="NZ_PHHA01000018.1"/>
</dbReference>
<name>A0A2M8S1X4_9PAST</name>
<sequence length="102" mass="11318">MSVETDKKAVNLAEIPQQQLKDLLEFPCAFTFKVVGKADPALPDRVVAVVQKHIKGDYTPVVKESGKGTYHSVSITVTAEHIEHIETLYKELAEIEGVRMVL</sequence>
<comment type="similarity">
    <text evidence="1 2">Belongs to the UPF0250 family.</text>
</comment>
<dbReference type="AlphaFoldDB" id="A0A2M8S1X4"/>
<dbReference type="PANTHER" id="PTHR38036">
    <property type="entry name" value="UPF0250 PROTEIN YBED"/>
    <property type="match status" value="1"/>
</dbReference>
<evidence type="ECO:0000256" key="2">
    <source>
        <dbReference type="HAMAP-Rule" id="MF_00659"/>
    </source>
</evidence>
<dbReference type="EMBL" id="PHHA01000018">
    <property type="protein sequence ID" value="PJG85143.1"/>
    <property type="molecule type" value="Genomic_DNA"/>
</dbReference>
<dbReference type="Gene3D" id="3.30.70.260">
    <property type="match status" value="1"/>
</dbReference>
<dbReference type="InterPro" id="IPR007454">
    <property type="entry name" value="UPF0250_YbeD-like"/>
</dbReference>
<evidence type="ECO:0000313" key="4">
    <source>
        <dbReference type="Proteomes" id="UP000229329"/>
    </source>
</evidence>
<dbReference type="HAMAP" id="MF_00659">
    <property type="entry name" value="UPF0250"/>
    <property type="match status" value="1"/>
</dbReference>
<dbReference type="GO" id="GO:0005829">
    <property type="term" value="C:cytosol"/>
    <property type="evidence" value="ECO:0007669"/>
    <property type="project" value="TreeGrafter"/>
</dbReference>
<comment type="caution">
    <text evidence="3">The sequence shown here is derived from an EMBL/GenBank/DDBJ whole genome shotgun (WGS) entry which is preliminary data.</text>
</comment>
<dbReference type="PANTHER" id="PTHR38036:SF1">
    <property type="entry name" value="UPF0250 PROTEIN YBED"/>
    <property type="match status" value="1"/>
</dbReference>
<dbReference type="Pfam" id="PF04359">
    <property type="entry name" value="DUF493"/>
    <property type="match status" value="1"/>
</dbReference>
<keyword evidence="4" id="KW-1185">Reference proteome</keyword>
<dbReference type="SUPFAM" id="SSF117991">
    <property type="entry name" value="YbeD/HP0495-like"/>
    <property type="match status" value="1"/>
</dbReference>
<gene>
    <name evidence="3" type="ORF">CVP05_07770</name>
</gene>
<evidence type="ECO:0000256" key="1">
    <source>
        <dbReference type="ARBA" id="ARBA00008460"/>
    </source>
</evidence>
<dbReference type="OrthoDB" id="9793424at2"/>
<proteinExistence type="inferred from homology"/>